<name>A0ABV9KD40_9RHOB</name>
<accession>A0ABV9KD40</accession>
<evidence type="ECO:0000313" key="1">
    <source>
        <dbReference type="EMBL" id="MFC4667856.1"/>
    </source>
</evidence>
<comment type="caution">
    <text evidence="1">The sequence shown here is derived from an EMBL/GenBank/DDBJ whole genome shotgun (WGS) entry which is preliminary data.</text>
</comment>
<keyword evidence="2" id="KW-1185">Reference proteome</keyword>
<dbReference type="EMBL" id="JBHSGI010000002">
    <property type="protein sequence ID" value="MFC4667856.1"/>
    <property type="molecule type" value="Genomic_DNA"/>
</dbReference>
<dbReference type="Proteomes" id="UP001595973">
    <property type="component" value="Unassembled WGS sequence"/>
</dbReference>
<dbReference type="RefSeq" id="WP_380716090.1">
    <property type="nucleotide sequence ID" value="NZ_JBHSGI010000002.1"/>
</dbReference>
<dbReference type="SUPFAM" id="SSF56281">
    <property type="entry name" value="Metallo-hydrolase/oxidoreductase"/>
    <property type="match status" value="1"/>
</dbReference>
<dbReference type="PANTHER" id="PTHR33835">
    <property type="entry name" value="YALI0C07656P"/>
    <property type="match status" value="1"/>
</dbReference>
<proteinExistence type="predicted"/>
<reference evidence="2" key="1">
    <citation type="journal article" date="2019" name="Int. J. Syst. Evol. Microbiol.">
        <title>The Global Catalogue of Microorganisms (GCM) 10K type strain sequencing project: providing services to taxonomists for standard genome sequencing and annotation.</title>
        <authorList>
            <consortium name="The Broad Institute Genomics Platform"/>
            <consortium name="The Broad Institute Genome Sequencing Center for Infectious Disease"/>
            <person name="Wu L."/>
            <person name="Ma J."/>
        </authorList>
    </citation>
    <scope>NUCLEOTIDE SEQUENCE [LARGE SCALE GENOMIC DNA]</scope>
    <source>
        <strain evidence="2">CGMCC 4.7283</strain>
    </source>
</reference>
<organism evidence="1 2">
    <name type="scientific">Seohaeicola nanhaiensis</name>
    <dbReference type="NCBI Taxonomy" id="1387282"/>
    <lineage>
        <taxon>Bacteria</taxon>
        <taxon>Pseudomonadati</taxon>
        <taxon>Pseudomonadota</taxon>
        <taxon>Alphaproteobacteria</taxon>
        <taxon>Rhodobacterales</taxon>
        <taxon>Roseobacteraceae</taxon>
        <taxon>Seohaeicola</taxon>
    </lineage>
</organism>
<dbReference type="InterPro" id="IPR025638">
    <property type="entry name" value="DUF4336"/>
</dbReference>
<dbReference type="Pfam" id="PF14234">
    <property type="entry name" value="DUF4336"/>
    <property type="match status" value="1"/>
</dbReference>
<protein>
    <submittedName>
        <fullName evidence="1">DUF4336 domain-containing protein</fullName>
    </submittedName>
</protein>
<evidence type="ECO:0000313" key="2">
    <source>
        <dbReference type="Proteomes" id="UP001595973"/>
    </source>
</evidence>
<gene>
    <name evidence="1" type="ORF">ACFO5X_04765</name>
</gene>
<dbReference type="PANTHER" id="PTHR33835:SF1">
    <property type="entry name" value="METALLO-BETA-LACTAMASE DOMAIN-CONTAINING PROTEIN"/>
    <property type="match status" value="1"/>
</dbReference>
<sequence>MRQFGPDLWLCDGPAVTGAAGFRFPTRMAVVRLPGDGGLWVWSPVALTREVRGAVEALGPVRYVIAPNSLHHTFLAEWAAAWPEARVHGAPGLTAEVAGTAIHATLGDDADRDWAGAFDQVVVRGNRITTEVVFFHRRSATVLVTDLVQQIPAGWFHGWRALVARLDLMTANAPSVPRKFRMATTDRAAARAGVGRILGWPAQRLVMAHGAPLERGGQAALRNAFAWLMR</sequence>
<dbReference type="InterPro" id="IPR036866">
    <property type="entry name" value="RibonucZ/Hydroxyglut_hydro"/>
</dbReference>